<keyword evidence="3" id="KW-1185">Reference proteome</keyword>
<accession>A0A0L0RW12</accession>
<dbReference type="VEuPathDB" id="FungiDB:AMAG_00554"/>
<feature type="compositionally biased region" description="Basic and acidic residues" evidence="1">
    <location>
        <begin position="128"/>
        <end position="141"/>
    </location>
</feature>
<evidence type="ECO:0000313" key="2">
    <source>
        <dbReference type="EMBL" id="KNE54587.1"/>
    </source>
</evidence>
<dbReference type="EMBL" id="GG745328">
    <property type="protein sequence ID" value="KNE54587.1"/>
    <property type="molecule type" value="Genomic_DNA"/>
</dbReference>
<dbReference type="Proteomes" id="UP000054350">
    <property type="component" value="Unassembled WGS sequence"/>
</dbReference>
<proteinExistence type="predicted"/>
<reference evidence="3" key="2">
    <citation type="submission" date="2009-11" db="EMBL/GenBank/DDBJ databases">
        <title>The Genome Sequence of Allomyces macrogynus strain ATCC 38327.</title>
        <authorList>
            <consortium name="The Broad Institute Genome Sequencing Platform"/>
            <person name="Russ C."/>
            <person name="Cuomo C."/>
            <person name="Shea T."/>
            <person name="Young S.K."/>
            <person name="Zeng Q."/>
            <person name="Koehrsen M."/>
            <person name="Haas B."/>
            <person name="Borodovsky M."/>
            <person name="Guigo R."/>
            <person name="Alvarado L."/>
            <person name="Berlin A."/>
            <person name="Borenstein D."/>
            <person name="Chen Z."/>
            <person name="Engels R."/>
            <person name="Freedman E."/>
            <person name="Gellesch M."/>
            <person name="Goldberg J."/>
            <person name="Griggs A."/>
            <person name="Gujja S."/>
            <person name="Heiman D."/>
            <person name="Hepburn T."/>
            <person name="Howarth C."/>
            <person name="Jen D."/>
            <person name="Larson L."/>
            <person name="Lewis B."/>
            <person name="Mehta T."/>
            <person name="Park D."/>
            <person name="Pearson M."/>
            <person name="Roberts A."/>
            <person name="Saif S."/>
            <person name="Shenoy N."/>
            <person name="Sisk P."/>
            <person name="Stolte C."/>
            <person name="Sykes S."/>
            <person name="Walk T."/>
            <person name="White J."/>
            <person name="Yandava C."/>
            <person name="Burger G."/>
            <person name="Gray M.W."/>
            <person name="Holland P.W.H."/>
            <person name="King N."/>
            <person name="Lang F.B.F."/>
            <person name="Roger A.J."/>
            <person name="Ruiz-Trillo I."/>
            <person name="Lander E."/>
            <person name="Nusbaum C."/>
        </authorList>
    </citation>
    <scope>NUCLEOTIDE SEQUENCE [LARGE SCALE GENOMIC DNA]</scope>
    <source>
        <strain evidence="3">ATCC 38327</strain>
    </source>
</reference>
<sequence length="262" mass="26690">MAMGAVEPVAANSTDVAPPLTPSEQPQPVAPALKRRGQPPKRVANPMVPDEAAANVPESTQAAQEGAIDADIRPVSPSGVRRSARVRRRSEQVVAATAVDGMQPRSEASVVDNLVAPPAKRRHCASTARDDAAAHEPDRSAQDANPNKGGPDGVVPLSQGESRLPLSDLLGCGPASTALLSPPCASVGLVDLAPGAQSVLPLGVVPPPLAPLTMVSRPPTVVNSPVFGHDQATGTSPEVCFTGIPAPRRFDSMPLGGGARGT</sequence>
<organism evidence="2 3">
    <name type="scientific">Allomyces macrogynus (strain ATCC 38327)</name>
    <name type="common">Allomyces javanicus var. macrogynus</name>
    <dbReference type="NCBI Taxonomy" id="578462"/>
    <lineage>
        <taxon>Eukaryota</taxon>
        <taxon>Fungi</taxon>
        <taxon>Fungi incertae sedis</taxon>
        <taxon>Blastocladiomycota</taxon>
        <taxon>Blastocladiomycetes</taxon>
        <taxon>Blastocladiales</taxon>
        <taxon>Blastocladiaceae</taxon>
        <taxon>Allomyces</taxon>
    </lineage>
</organism>
<evidence type="ECO:0000256" key="1">
    <source>
        <dbReference type="SAM" id="MobiDB-lite"/>
    </source>
</evidence>
<gene>
    <name evidence="2" type="ORF">AMAG_00554</name>
</gene>
<evidence type="ECO:0000313" key="3">
    <source>
        <dbReference type="Proteomes" id="UP000054350"/>
    </source>
</evidence>
<dbReference type="AlphaFoldDB" id="A0A0L0RW12"/>
<name>A0A0L0RW12_ALLM3</name>
<feature type="region of interest" description="Disordered" evidence="1">
    <location>
        <begin position="1"/>
        <end position="160"/>
    </location>
</feature>
<protein>
    <submittedName>
        <fullName evidence="2">Uncharacterized protein</fullName>
    </submittedName>
</protein>
<reference evidence="2 3" key="1">
    <citation type="submission" date="2009-11" db="EMBL/GenBank/DDBJ databases">
        <title>Annotation of Allomyces macrogynus ATCC 38327.</title>
        <authorList>
            <consortium name="The Broad Institute Genome Sequencing Platform"/>
            <person name="Russ C."/>
            <person name="Cuomo C."/>
            <person name="Burger G."/>
            <person name="Gray M.W."/>
            <person name="Holland P.W.H."/>
            <person name="King N."/>
            <person name="Lang F.B.F."/>
            <person name="Roger A.J."/>
            <person name="Ruiz-Trillo I."/>
            <person name="Young S.K."/>
            <person name="Zeng Q."/>
            <person name="Gargeya S."/>
            <person name="Fitzgerald M."/>
            <person name="Haas B."/>
            <person name="Abouelleil A."/>
            <person name="Alvarado L."/>
            <person name="Arachchi H.M."/>
            <person name="Berlin A."/>
            <person name="Chapman S.B."/>
            <person name="Gearin G."/>
            <person name="Goldberg J."/>
            <person name="Griggs A."/>
            <person name="Gujja S."/>
            <person name="Hansen M."/>
            <person name="Heiman D."/>
            <person name="Howarth C."/>
            <person name="Larimer J."/>
            <person name="Lui A."/>
            <person name="MacDonald P.J.P."/>
            <person name="McCowen C."/>
            <person name="Montmayeur A."/>
            <person name="Murphy C."/>
            <person name="Neiman D."/>
            <person name="Pearson M."/>
            <person name="Priest M."/>
            <person name="Roberts A."/>
            <person name="Saif S."/>
            <person name="Shea T."/>
            <person name="Sisk P."/>
            <person name="Stolte C."/>
            <person name="Sykes S."/>
            <person name="Wortman J."/>
            <person name="Nusbaum C."/>
            <person name="Birren B."/>
        </authorList>
    </citation>
    <scope>NUCLEOTIDE SEQUENCE [LARGE SCALE GENOMIC DNA]</scope>
    <source>
        <strain evidence="2 3">ATCC 38327</strain>
    </source>
</reference>